<keyword evidence="1" id="KW-0732">Signal</keyword>
<dbReference type="InterPro" id="IPR011250">
    <property type="entry name" value="OMP/PagP_B-barrel"/>
</dbReference>
<reference evidence="3 4" key="1">
    <citation type="submission" date="2014-07" db="EMBL/GenBank/DDBJ databases">
        <title>Draft Genome Sequence of Gephyronic Acid Producer, Cystobacter violaceus Strain Cb vi76.</title>
        <authorList>
            <person name="Stevens D.C."/>
            <person name="Young J."/>
            <person name="Carmichael R."/>
            <person name="Tan J."/>
            <person name="Taylor R.E."/>
        </authorList>
    </citation>
    <scope>NUCLEOTIDE SEQUENCE [LARGE SCALE GENOMIC DNA]</scope>
    <source>
        <strain evidence="3 4">Cb vi76</strain>
    </source>
</reference>
<dbReference type="EMBL" id="JPMI01000071">
    <property type="protein sequence ID" value="KFA93109.1"/>
    <property type="molecule type" value="Genomic_DNA"/>
</dbReference>
<protein>
    <recommendedName>
        <fullName evidence="2">Outer membrane protein beta-barrel domain-containing protein</fullName>
    </recommendedName>
</protein>
<accession>A0A084SXC4</accession>
<feature type="domain" description="Outer membrane protein beta-barrel" evidence="2">
    <location>
        <begin position="32"/>
        <end position="184"/>
    </location>
</feature>
<gene>
    <name evidence="3" type="ORF">Q664_11215</name>
</gene>
<organism evidence="3 4">
    <name type="scientific">Archangium violaceum Cb vi76</name>
    <dbReference type="NCBI Taxonomy" id="1406225"/>
    <lineage>
        <taxon>Bacteria</taxon>
        <taxon>Pseudomonadati</taxon>
        <taxon>Myxococcota</taxon>
        <taxon>Myxococcia</taxon>
        <taxon>Myxococcales</taxon>
        <taxon>Cystobacterineae</taxon>
        <taxon>Archangiaceae</taxon>
        <taxon>Archangium</taxon>
    </lineage>
</organism>
<dbReference type="SUPFAM" id="SSF56925">
    <property type="entry name" value="OMPA-like"/>
    <property type="match status" value="1"/>
</dbReference>
<dbReference type="Gene3D" id="2.40.160.20">
    <property type="match status" value="1"/>
</dbReference>
<proteinExistence type="predicted"/>
<evidence type="ECO:0000259" key="2">
    <source>
        <dbReference type="Pfam" id="PF13505"/>
    </source>
</evidence>
<dbReference type="InterPro" id="IPR027385">
    <property type="entry name" value="Beta-barrel_OMP"/>
</dbReference>
<dbReference type="Proteomes" id="UP000028547">
    <property type="component" value="Unassembled WGS sequence"/>
</dbReference>
<name>A0A084SXC4_9BACT</name>
<evidence type="ECO:0000313" key="4">
    <source>
        <dbReference type="Proteomes" id="UP000028547"/>
    </source>
</evidence>
<comment type="caution">
    <text evidence="3">The sequence shown here is derived from an EMBL/GenBank/DDBJ whole genome shotgun (WGS) entry which is preliminary data.</text>
</comment>
<evidence type="ECO:0000313" key="3">
    <source>
        <dbReference type="EMBL" id="KFA93109.1"/>
    </source>
</evidence>
<dbReference type="Pfam" id="PF13505">
    <property type="entry name" value="OMP_b-brl"/>
    <property type="match status" value="1"/>
</dbReference>
<evidence type="ECO:0000256" key="1">
    <source>
        <dbReference type="ARBA" id="ARBA00022729"/>
    </source>
</evidence>
<sequence>MRAAWTDLVLSKPRFSDGGTMRGALMGLAGLVLCVGSAEAQQEAGGGKRGLSVTVGGGVEGYTFALAPAIDLGATYGVTLGLMPTRRVGLEFGYSGAVNELDTGGPSGARPGVDLVRNGAYAATTVGLTSSAVQPYVMGGVGFSHYNVRGGVPGFNDDIVGNIPVGAGMRTTFGSITADARLQYNILFNQQFASALRVPTPGESMNFTISPGGRYSGTLNLGVLW</sequence>
<dbReference type="AlphaFoldDB" id="A0A084SXC4"/>